<dbReference type="PROSITE" id="PS51194">
    <property type="entry name" value="HELICASE_CTER"/>
    <property type="match status" value="1"/>
</dbReference>
<keyword evidence="20" id="KW-1185">Reference proteome</keyword>
<dbReference type="PROSITE" id="PS51195">
    <property type="entry name" value="Q_MOTIF"/>
    <property type="match status" value="1"/>
</dbReference>
<dbReference type="EC" id="3.6.4.13" evidence="4"/>
<dbReference type="Pfam" id="PF00271">
    <property type="entry name" value="Helicase_C"/>
    <property type="match status" value="1"/>
</dbReference>
<evidence type="ECO:0000256" key="3">
    <source>
        <dbReference type="ARBA" id="ARBA00010379"/>
    </source>
</evidence>
<dbReference type="InterPro" id="IPR033517">
    <property type="entry name" value="DDX54/DBP10_DEAD-box_helicase"/>
</dbReference>
<dbReference type="EMBL" id="NJET01000013">
    <property type="protein sequence ID" value="PHH65853.1"/>
    <property type="molecule type" value="Genomic_DNA"/>
</dbReference>
<evidence type="ECO:0000256" key="10">
    <source>
        <dbReference type="ARBA" id="ARBA00022840"/>
    </source>
</evidence>
<protein>
    <recommendedName>
        <fullName evidence="4">RNA helicase</fullName>
        <ecNumber evidence="4">3.6.4.13</ecNumber>
    </recommendedName>
</protein>
<evidence type="ECO:0000256" key="11">
    <source>
        <dbReference type="ARBA" id="ARBA00022884"/>
    </source>
</evidence>
<dbReference type="Gene3D" id="3.40.50.300">
    <property type="entry name" value="P-loop containing nucleotide triphosphate hydrolases"/>
    <property type="match status" value="2"/>
</dbReference>
<evidence type="ECO:0000313" key="19">
    <source>
        <dbReference type="EMBL" id="PHH65853.1"/>
    </source>
</evidence>
<comment type="subcellular location">
    <subcellularLocation>
        <location evidence="2">Nucleus</location>
        <location evidence="2">Nucleolus</location>
    </subcellularLocation>
</comment>
<evidence type="ECO:0000259" key="17">
    <source>
        <dbReference type="PROSITE" id="PS51194"/>
    </source>
</evidence>
<dbReference type="GO" id="GO:0016887">
    <property type="term" value="F:ATP hydrolysis activity"/>
    <property type="evidence" value="ECO:0007669"/>
    <property type="project" value="RHEA"/>
</dbReference>
<dbReference type="GO" id="GO:0005730">
    <property type="term" value="C:nucleolus"/>
    <property type="evidence" value="ECO:0007669"/>
    <property type="project" value="UniProtKB-SubCell"/>
</dbReference>
<sequence length="899" mass="99466">MPRRAQSLAPGVNEIDILGSILPAQDTNQGLAEADLDFDDIVNAPAKGTDDDDGDEAFIALKQAASYRKSSNLKGRTVKKGGGFQAMGLNANLLKAIARKGFSVPTPIQRKTIPLVLDRKDVVGMARTGSGKTAAFVIPMIERLRAHSARFGSRALILSPSRELAIQTIKVVKEFSRGTDVKSVLLVGGDSLEEQFGFMTANPDIVIATPGRFLHLKVEMGLDLSSIQYVVFDEADRLFEMGFATQLTEIVHALPASRQTLLFSATLPASLVDFARAGLQDPSLVRLDAETKVSPDLESAFFSVKSAEKEGSLLHILHDVIRVPVGPPTGSQPSSDRSCRKRKRGPDASGGKGKPTEQSTIIFAATKHHVEYLANLLQFAGFAVSHVYGSLDQTARRIQVEQFRNGETNILVVTDVAARGIDIPILANVINYDFPPQPKVFVHRVGRTARAGKRGWSYSLVRDIDVPYLVDLQLFLARKLVVGQEHGEPSFSDDVVVGALSRDALETHIEWMNKTLEASDDMEALRRVAGKAEKLYMKSRNSASSQSAKRAKQIVASDGWMQRHRLFGEDVDGMEQARAAMLARISNFKPQETIFEVGHADKSTSEAAEVMKQLRKRLTPKNRKEAEQHGDNDFGSLHDEAQAPKDEDKEEDEEEEEEENEDARVEVCVLNPDSSTKGKTDWRDSDVFMSYTPRTINAAQERAYGVHSGSAAQLHNGQAASFVQAARDAAMDLVTDESSRAFGLPSRPRMRWDTKAKKYVARDNDADGSRTDSPRLIVGESGVKIAASFQSGRFDKWRRAHRLDAAPRVGQPERPVPAAAPHAPRFKHRQIKAPKEADKYRDDFALRKKRVAEARHNRIGRFRDGMGSKRELKGLHDIRKARQQKEQRRAKNSRPSRKN</sequence>
<dbReference type="GO" id="GO:0005829">
    <property type="term" value="C:cytosol"/>
    <property type="evidence" value="ECO:0007669"/>
    <property type="project" value="TreeGrafter"/>
</dbReference>
<feature type="region of interest" description="Disordered" evidence="15">
    <location>
        <begin position="857"/>
        <end position="899"/>
    </location>
</feature>
<evidence type="ECO:0000256" key="12">
    <source>
        <dbReference type="ARBA" id="ARBA00023242"/>
    </source>
</evidence>
<feature type="domain" description="Helicase C-terminal" evidence="17">
    <location>
        <begin position="345"/>
        <end position="496"/>
    </location>
</feature>
<dbReference type="InterPro" id="IPR012541">
    <property type="entry name" value="DBP10_C"/>
</dbReference>
<dbReference type="Pfam" id="PF08147">
    <property type="entry name" value="DBP10CT"/>
    <property type="match status" value="1"/>
</dbReference>
<keyword evidence="6" id="KW-0698">rRNA processing</keyword>
<feature type="compositionally biased region" description="Basic residues" evidence="15">
    <location>
        <begin position="890"/>
        <end position="899"/>
    </location>
</feature>
<dbReference type="SMART" id="SM01123">
    <property type="entry name" value="DBP10CT"/>
    <property type="match status" value="1"/>
</dbReference>
<dbReference type="InterPro" id="IPR011545">
    <property type="entry name" value="DEAD/DEAH_box_helicase_dom"/>
</dbReference>
<evidence type="ECO:0000256" key="5">
    <source>
        <dbReference type="ARBA" id="ARBA00022517"/>
    </source>
</evidence>
<keyword evidence="5" id="KW-0690">Ribosome biogenesis</keyword>
<evidence type="ECO:0000256" key="6">
    <source>
        <dbReference type="ARBA" id="ARBA00022552"/>
    </source>
</evidence>
<dbReference type="InterPro" id="IPR014001">
    <property type="entry name" value="Helicase_ATP-bd"/>
</dbReference>
<feature type="region of interest" description="Disordered" evidence="15">
    <location>
        <begin position="618"/>
        <end position="681"/>
    </location>
</feature>
<dbReference type="AlphaFoldDB" id="A0A2C5YE24"/>
<evidence type="ECO:0000259" key="18">
    <source>
        <dbReference type="PROSITE" id="PS51195"/>
    </source>
</evidence>
<feature type="compositionally biased region" description="Acidic residues" evidence="15">
    <location>
        <begin position="648"/>
        <end position="661"/>
    </location>
</feature>
<feature type="compositionally biased region" description="Basic and acidic residues" evidence="15">
    <location>
        <begin position="622"/>
        <end position="647"/>
    </location>
</feature>
<dbReference type="Proteomes" id="UP000226192">
    <property type="component" value="Unassembled WGS sequence"/>
</dbReference>
<gene>
    <name evidence="19" type="ORF">CDD81_1222</name>
</gene>
<dbReference type="InterPro" id="IPR050079">
    <property type="entry name" value="DEAD_box_RNA_helicase"/>
</dbReference>
<dbReference type="InterPro" id="IPR027417">
    <property type="entry name" value="P-loop_NTPase"/>
</dbReference>
<dbReference type="GO" id="GO:0003724">
    <property type="term" value="F:RNA helicase activity"/>
    <property type="evidence" value="ECO:0007669"/>
    <property type="project" value="UniProtKB-EC"/>
</dbReference>
<dbReference type="SMART" id="SM00487">
    <property type="entry name" value="DEXDc"/>
    <property type="match status" value="1"/>
</dbReference>
<feature type="compositionally biased region" description="Basic and acidic residues" evidence="15">
    <location>
        <begin position="857"/>
        <end position="889"/>
    </location>
</feature>
<dbReference type="PROSITE" id="PS00039">
    <property type="entry name" value="DEAD_ATP_HELICASE"/>
    <property type="match status" value="1"/>
</dbReference>
<dbReference type="SUPFAM" id="SSF52540">
    <property type="entry name" value="P-loop containing nucleoside triphosphate hydrolases"/>
    <property type="match status" value="2"/>
</dbReference>
<dbReference type="GO" id="GO:0005524">
    <property type="term" value="F:ATP binding"/>
    <property type="evidence" value="ECO:0007669"/>
    <property type="project" value="UniProtKB-KW"/>
</dbReference>
<comment type="similarity">
    <text evidence="3">Belongs to the DEAD box helicase family. DDX54/DBP10 subfamily.</text>
</comment>
<evidence type="ECO:0000256" key="15">
    <source>
        <dbReference type="SAM" id="MobiDB-lite"/>
    </source>
</evidence>
<keyword evidence="8" id="KW-0378">Hydrolase</keyword>
<dbReference type="InterPro" id="IPR014014">
    <property type="entry name" value="RNA_helicase_DEAD_Q_motif"/>
</dbReference>
<dbReference type="InterPro" id="IPR000629">
    <property type="entry name" value="RNA-helicase_DEAD-box_CS"/>
</dbReference>
<feature type="domain" description="DEAD-box RNA helicase Q" evidence="18">
    <location>
        <begin position="82"/>
        <end position="110"/>
    </location>
</feature>
<keyword evidence="10" id="KW-0067">ATP-binding</keyword>
<keyword evidence="9" id="KW-0347">Helicase</keyword>
<evidence type="ECO:0000256" key="13">
    <source>
        <dbReference type="ARBA" id="ARBA00047984"/>
    </source>
</evidence>
<evidence type="ECO:0000256" key="7">
    <source>
        <dbReference type="ARBA" id="ARBA00022741"/>
    </source>
</evidence>
<dbReference type="GO" id="GO:0003723">
    <property type="term" value="F:RNA binding"/>
    <property type="evidence" value="ECO:0007669"/>
    <property type="project" value="UniProtKB-KW"/>
</dbReference>
<dbReference type="CDD" id="cd17959">
    <property type="entry name" value="DEADc_DDX54"/>
    <property type="match status" value="1"/>
</dbReference>
<feature type="short sequence motif" description="Q motif" evidence="14">
    <location>
        <begin position="82"/>
        <end position="110"/>
    </location>
</feature>
<keyword evidence="12" id="KW-0539">Nucleus</keyword>
<comment type="catalytic activity">
    <reaction evidence="13">
        <text>ATP + H2O = ADP + phosphate + H(+)</text>
        <dbReference type="Rhea" id="RHEA:13065"/>
        <dbReference type="ChEBI" id="CHEBI:15377"/>
        <dbReference type="ChEBI" id="CHEBI:15378"/>
        <dbReference type="ChEBI" id="CHEBI:30616"/>
        <dbReference type="ChEBI" id="CHEBI:43474"/>
        <dbReference type="ChEBI" id="CHEBI:456216"/>
        <dbReference type="EC" id="3.6.4.13"/>
    </reaction>
</comment>
<evidence type="ECO:0000259" key="16">
    <source>
        <dbReference type="PROSITE" id="PS51192"/>
    </source>
</evidence>
<evidence type="ECO:0000256" key="9">
    <source>
        <dbReference type="ARBA" id="ARBA00022806"/>
    </source>
</evidence>
<dbReference type="SMART" id="SM00490">
    <property type="entry name" value="HELICc"/>
    <property type="match status" value="1"/>
</dbReference>
<evidence type="ECO:0000256" key="8">
    <source>
        <dbReference type="ARBA" id="ARBA00022801"/>
    </source>
</evidence>
<dbReference type="InterPro" id="IPR001650">
    <property type="entry name" value="Helicase_C-like"/>
</dbReference>
<feature type="region of interest" description="Disordered" evidence="15">
    <location>
        <begin position="805"/>
        <end position="841"/>
    </location>
</feature>
<accession>A0A2C5YE24</accession>
<dbReference type="STRING" id="1399860.A0A2C5YE24"/>
<evidence type="ECO:0000313" key="20">
    <source>
        <dbReference type="Proteomes" id="UP000226192"/>
    </source>
</evidence>
<dbReference type="PANTHER" id="PTHR47959">
    <property type="entry name" value="ATP-DEPENDENT RNA HELICASE RHLE-RELATED"/>
    <property type="match status" value="1"/>
</dbReference>
<comment type="function">
    <text evidence="1">ATP-binding RNA helicase involved in the biogenesis of 60S ribosomal subunits and is required for the normal formation of 25S and 5.8S rRNAs.</text>
</comment>
<feature type="region of interest" description="Disordered" evidence="15">
    <location>
        <begin position="324"/>
        <end position="356"/>
    </location>
</feature>
<evidence type="ECO:0000256" key="4">
    <source>
        <dbReference type="ARBA" id="ARBA00012552"/>
    </source>
</evidence>
<name>A0A2C5YE24_9HYPO</name>
<keyword evidence="11" id="KW-0694">RNA-binding</keyword>
<evidence type="ECO:0000256" key="14">
    <source>
        <dbReference type="PROSITE-ProRule" id="PRU00552"/>
    </source>
</evidence>
<comment type="caution">
    <text evidence="19">The sequence shown here is derived from an EMBL/GenBank/DDBJ whole genome shotgun (WGS) entry which is preliminary data.</text>
</comment>
<dbReference type="PROSITE" id="PS51192">
    <property type="entry name" value="HELICASE_ATP_BIND_1"/>
    <property type="match status" value="1"/>
</dbReference>
<dbReference type="CDD" id="cd18787">
    <property type="entry name" value="SF2_C_DEAD"/>
    <property type="match status" value="1"/>
</dbReference>
<feature type="domain" description="Helicase ATP-binding" evidence="16">
    <location>
        <begin position="113"/>
        <end position="285"/>
    </location>
</feature>
<dbReference type="FunFam" id="3.40.50.300:FF:000865">
    <property type="entry name" value="ATP-dependent RNA helicase DDX54"/>
    <property type="match status" value="1"/>
</dbReference>
<dbReference type="GO" id="GO:0006364">
    <property type="term" value="P:rRNA processing"/>
    <property type="evidence" value="ECO:0007669"/>
    <property type="project" value="UniProtKB-KW"/>
</dbReference>
<reference evidence="19 20" key="1">
    <citation type="submission" date="2017-06" db="EMBL/GenBank/DDBJ databases">
        <title>Ant-infecting Ophiocordyceps genomes reveal a high diversity of potential behavioral manipulation genes and a possible major role for enterotoxins.</title>
        <authorList>
            <person name="De Bekker C."/>
            <person name="Evans H.C."/>
            <person name="Brachmann A."/>
            <person name="Hughes D.P."/>
        </authorList>
    </citation>
    <scope>NUCLEOTIDE SEQUENCE [LARGE SCALE GENOMIC DNA]</scope>
    <source>
        <strain evidence="19 20">Map64</strain>
    </source>
</reference>
<evidence type="ECO:0000256" key="2">
    <source>
        <dbReference type="ARBA" id="ARBA00004604"/>
    </source>
</evidence>
<dbReference type="PANTHER" id="PTHR47959:SF8">
    <property type="entry name" value="RNA HELICASE"/>
    <property type="match status" value="1"/>
</dbReference>
<organism evidence="19 20">
    <name type="scientific">Ophiocordyceps australis</name>
    <dbReference type="NCBI Taxonomy" id="1399860"/>
    <lineage>
        <taxon>Eukaryota</taxon>
        <taxon>Fungi</taxon>
        <taxon>Dikarya</taxon>
        <taxon>Ascomycota</taxon>
        <taxon>Pezizomycotina</taxon>
        <taxon>Sordariomycetes</taxon>
        <taxon>Hypocreomycetidae</taxon>
        <taxon>Hypocreales</taxon>
        <taxon>Ophiocordycipitaceae</taxon>
        <taxon>Ophiocordyceps</taxon>
    </lineage>
</organism>
<evidence type="ECO:0000256" key="1">
    <source>
        <dbReference type="ARBA" id="ARBA00003706"/>
    </source>
</evidence>
<dbReference type="Pfam" id="PF00270">
    <property type="entry name" value="DEAD"/>
    <property type="match status" value="1"/>
</dbReference>
<dbReference type="OrthoDB" id="10261375at2759"/>
<proteinExistence type="inferred from homology"/>
<keyword evidence="7" id="KW-0547">Nucleotide-binding</keyword>